<dbReference type="GO" id="GO:0003824">
    <property type="term" value="F:catalytic activity"/>
    <property type="evidence" value="ECO:0007669"/>
    <property type="project" value="InterPro"/>
</dbReference>
<dbReference type="InterPro" id="IPR007197">
    <property type="entry name" value="rSAM"/>
</dbReference>
<evidence type="ECO:0000256" key="2">
    <source>
        <dbReference type="ARBA" id="ARBA00022485"/>
    </source>
</evidence>
<keyword evidence="4" id="KW-0479">Metal-binding</keyword>
<dbReference type="RefSeq" id="WP_015066464.1">
    <property type="nucleotide sequence ID" value="NZ_CAXGIV010000018.1"/>
</dbReference>
<evidence type="ECO:0000259" key="7">
    <source>
        <dbReference type="Pfam" id="PF04055"/>
    </source>
</evidence>
<dbReference type="InterPro" id="IPR058240">
    <property type="entry name" value="rSAM_sf"/>
</dbReference>
<dbReference type="Proteomes" id="UP000061468">
    <property type="component" value="Chromosome"/>
</dbReference>
<dbReference type="PANTHER" id="PTHR43787:SF10">
    <property type="entry name" value="COFACTOR MODIFYING PROTEIN"/>
    <property type="match status" value="1"/>
</dbReference>
<organism evidence="9 10">
    <name type="scientific">Alteromonas mediterranea</name>
    <dbReference type="NCBI Taxonomy" id="314275"/>
    <lineage>
        <taxon>Bacteria</taxon>
        <taxon>Pseudomonadati</taxon>
        <taxon>Pseudomonadota</taxon>
        <taxon>Gammaproteobacteria</taxon>
        <taxon>Alteromonadales</taxon>
        <taxon>Alteromonadaceae</taxon>
        <taxon>Alteromonas/Salinimonas group</taxon>
        <taxon>Alteromonas</taxon>
    </lineage>
</organism>
<dbReference type="PANTHER" id="PTHR43787">
    <property type="entry name" value="FEMO COFACTOR BIOSYNTHESIS PROTEIN NIFB-RELATED"/>
    <property type="match status" value="1"/>
</dbReference>
<evidence type="ECO:0008006" key="11">
    <source>
        <dbReference type="Google" id="ProtNLM"/>
    </source>
</evidence>
<dbReference type="EMBL" id="CP013928">
    <property type="protein sequence ID" value="AMJ77736.1"/>
    <property type="molecule type" value="Genomic_DNA"/>
</dbReference>
<keyword evidence="3" id="KW-0949">S-adenosyl-L-methionine</keyword>
<dbReference type="SFLD" id="SFLDS00029">
    <property type="entry name" value="Radical_SAM"/>
    <property type="match status" value="1"/>
</dbReference>
<dbReference type="AlphaFoldDB" id="A0AAC9F6X8"/>
<evidence type="ECO:0000256" key="6">
    <source>
        <dbReference type="ARBA" id="ARBA00023014"/>
    </source>
</evidence>
<dbReference type="CDD" id="cd01335">
    <property type="entry name" value="Radical_SAM"/>
    <property type="match status" value="1"/>
</dbReference>
<proteinExistence type="predicted"/>
<dbReference type="CDD" id="cd21109">
    <property type="entry name" value="SPASM"/>
    <property type="match status" value="1"/>
</dbReference>
<sequence length="320" mass="36554">MLQIVEPLAQSPFLTADKRLIVGLEFTNACNFRCPICPQAYRYKKLPQPAGAKYDRAIGNISNTVFHRIVEECERVAKTVELNFFGEQTLHPRYKQFLKVLAKRKHFLLVTNTNMSLMDESIMDAWIEAKFDQIRLSIDAIDDEVFDIARPGKVKDLQGNSLKTNRLGAIHEKMHLWFNKPDHRPTRLVFVESQYNKGQSTRFIDYWKPFLGPKDELIVKPVLSYGGKIEDPTIGSGTCNVWDLKMCQLDWQGNVSPCNLDVNMDLSMGNIMQDSLADIYYSDRAEKLSKRTGCGNDIEPCKTCTDSNFWDGTIRIQGGN</sequence>
<protein>
    <recommendedName>
        <fullName evidence="11">Radical SAM protein</fullName>
    </recommendedName>
</protein>
<evidence type="ECO:0000259" key="8">
    <source>
        <dbReference type="Pfam" id="PF13186"/>
    </source>
</evidence>
<dbReference type="Pfam" id="PF13186">
    <property type="entry name" value="SPASM"/>
    <property type="match status" value="1"/>
</dbReference>
<dbReference type="InterPro" id="IPR013785">
    <property type="entry name" value="Aldolase_TIM"/>
</dbReference>
<dbReference type="GO" id="GO:0051539">
    <property type="term" value="F:4 iron, 4 sulfur cluster binding"/>
    <property type="evidence" value="ECO:0007669"/>
    <property type="project" value="UniProtKB-KW"/>
</dbReference>
<name>A0AAC9F6X8_9ALTE</name>
<evidence type="ECO:0000256" key="4">
    <source>
        <dbReference type="ARBA" id="ARBA00022723"/>
    </source>
</evidence>
<keyword evidence="6" id="KW-0411">Iron-sulfur</keyword>
<comment type="cofactor">
    <cofactor evidence="1">
        <name>[4Fe-4S] cluster</name>
        <dbReference type="ChEBI" id="CHEBI:49883"/>
    </cofactor>
</comment>
<feature type="domain" description="4Fe4S-binding SPASM" evidence="8">
    <location>
        <begin position="244"/>
        <end position="305"/>
    </location>
</feature>
<evidence type="ECO:0000256" key="3">
    <source>
        <dbReference type="ARBA" id="ARBA00022691"/>
    </source>
</evidence>
<evidence type="ECO:0000313" key="9">
    <source>
        <dbReference type="EMBL" id="AMJ77736.1"/>
    </source>
</evidence>
<dbReference type="Pfam" id="PF04055">
    <property type="entry name" value="Radical_SAM"/>
    <property type="match status" value="1"/>
</dbReference>
<dbReference type="InterPro" id="IPR023885">
    <property type="entry name" value="4Fe4S-binding_SPASM_dom"/>
</dbReference>
<evidence type="ECO:0000256" key="1">
    <source>
        <dbReference type="ARBA" id="ARBA00001966"/>
    </source>
</evidence>
<keyword evidence="2" id="KW-0004">4Fe-4S</keyword>
<evidence type="ECO:0000313" key="10">
    <source>
        <dbReference type="Proteomes" id="UP000061468"/>
    </source>
</evidence>
<dbReference type="SUPFAM" id="SSF102114">
    <property type="entry name" value="Radical SAM enzymes"/>
    <property type="match status" value="1"/>
</dbReference>
<reference evidence="9 10" key="1">
    <citation type="submission" date="2015-12" db="EMBL/GenBank/DDBJ databases">
        <title>Intraspecies pangenome expansion in the marine bacterium Alteromonas.</title>
        <authorList>
            <person name="Lopez-Perez M."/>
            <person name="Rodriguez-Valera F."/>
        </authorList>
    </citation>
    <scope>NUCLEOTIDE SEQUENCE [LARGE SCALE GENOMIC DNA]</scope>
    <source>
        <strain evidence="9 10">UM8</strain>
    </source>
</reference>
<feature type="domain" description="Radical SAM core" evidence="7">
    <location>
        <begin position="25"/>
        <end position="152"/>
    </location>
</feature>
<evidence type="ECO:0000256" key="5">
    <source>
        <dbReference type="ARBA" id="ARBA00023004"/>
    </source>
</evidence>
<accession>A0AAC9F6X8</accession>
<keyword evidence="5" id="KW-0408">Iron</keyword>
<gene>
    <name evidence="9" type="ORF">AV942_05115</name>
</gene>
<dbReference type="Gene3D" id="3.20.20.70">
    <property type="entry name" value="Aldolase class I"/>
    <property type="match status" value="1"/>
</dbReference>
<dbReference type="GO" id="GO:0046872">
    <property type="term" value="F:metal ion binding"/>
    <property type="evidence" value="ECO:0007669"/>
    <property type="project" value="UniProtKB-KW"/>
</dbReference>